<organism evidence="3">
    <name type="scientific">Naegleria gruberi</name>
    <name type="common">Amoeba</name>
    <dbReference type="NCBI Taxonomy" id="5762"/>
    <lineage>
        <taxon>Eukaryota</taxon>
        <taxon>Discoba</taxon>
        <taxon>Heterolobosea</taxon>
        <taxon>Tetramitia</taxon>
        <taxon>Eutetramitia</taxon>
        <taxon>Vahlkampfiidae</taxon>
        <taxon>Naegleria</taxon>
    </lineage>
</organism>
<dbReference type="VEuPathDB" id="AmoebaDB:NAEGRDRAFT_73610"/>
<dbReference type="InParanoid" id="D2VX41"/>
<dbReference type="KEGG" id="ngr:NAEGRDRAFT_73610"/>
<dbReference type="GeneID" id="8853936"/>
<gene>
    <name evidence="2" type="ORF">NAEGRDRAFT_73610</name>
</gene>
<dbReference type="RefSeq" id="XP_002671301.1">
    <property type="nucleotide sequence ID" value="XM_002671255.1"/>
</dbReference>
<sequence length="620" mass="71743">MSLEPRPILAKEVDYMKKVASVVGAVDRSLSKAGNSSSTTLTGVRKELHKHFDEEERNIAERQMKSAQISRRLKQREAIENALEKKVVRPQTSTSSFKTIERDNAPIYKGDKHNQTTPGQYDVNYSLVDRKDFTLKWVPPKVETDIIDENYKYYLEGEKLSTNDGKGTTNGFLSKTGRTENKVNFKYENEFLDTLDKYNKFKFKEDRSTIVLEKGVDRNKALELYKNKNEAQTVDLLYEVVNPDTYKPKLANGILPFDSYSDRKTARKGSKIGTALIQTDIENNTQSKLPNWSVLQHSEPNAIQQLSISKGTEKPMYERVVALDKQTGRDNMPEYKKMLWTPIAYYNKLNASEYQKKRDAEQEVERFKKDKKNGGESLSLNSEMHAYSKTHHNIPFTTYMDKQLSRPKFIVKPQPWNDLDFYDTNQIETSKNERIKNISCMPRKRKGEAQEEAIKMDDSYKFYQVDPRWGKPTHGFEKDTGRDNCKAPIIMRYTKESTDVFYDANRSQVEDRIKGDPQIKNQLPRDQNRSKLFKAQHNFQMEPNQNYETARPGYNLKKGFVEYNRSNTSRTVTSRIAVNRPPNHLADDGKNEYPTVGTYEPTFSVTEKVPVAFSFSKSGM</sequence>
<dbReference type="OMA" id="FKAQHNF"/>
<feature type="compositionally biased region" description="Basic and acidic residues" evidence="1">
    <location>
        <begin position="360"/>
        <end position="374"/>
    </location>
</feature>
<dbReference type="SMR" id="D2VX41"/>
<feature type="region of interest" description="Disordered" evidence="1">
    <location>
        <begin position="90"/>
        <end position="116"/>
    </location>
</feature>
<protein>
    <submittedName>
        <fullName evidence="2">Predicted protein</fullName>
    </submittedName>
</protein>
<reference evidence="2 3" key="1">
    <citation type="journal article" date="2010" name="Cell">
        <title>The genome of Naegleria gruberi illuminates early eukaryotic versatility.</title>
        <authorList>
            <person name="Fritz-Laylin L.K."/>
            <person name="Prochnik S.E."/>
            <person name="Ginger M.L."/>
            <person name="Dacks J.B."/>
            <person name="Carpenter M.L."/>
            <person name="Field M.C."/>
            <person name="Kuo A."/>
            <person name="Paredez A."/>
            <person name="Chapman J."/>
            <person name="Pham J."/>
            <person name="Shu S."/>
            <person name="Neupane R."/>
            <person name="Cipriano M."/>
            <person name="Mancuso J."/>
            <person name="Tu H."/>
            <person name="Salamov A."/>
            <person name="Lindquist E."/>
            <person name="Shapiro H."/>
            <person name="Lucas S."/>
            <person name="Grigoriev I.V."/>
            <person name="Cande W.Z."/>
            <person name="Fulton C."/>
            <person name="Rokhsar D.S."/>
            <person name="Dawson S.C."/>
        </authorList>
    </citation>
    <scope>NUCLEOTIDE SEQUENCE [LARGE SCALE GENOMIC DNA]</scope>
    <source>
        <strain evidence="2 3">NEG-M</strain>
    </source>
</reference>
<name>D2VX41_NAEGR</name>
<evidence type="ECO:0000313" key="2">
    <source>
        <dbReference type="EMBL" id="EFC38557.1"/>
    </source>
</evidence>
<dbReference type="EMBL" id="GG738906">
    <property type="protein sequence ID" value="EFC38557.1"/>
    <property type="molecule type" value="Genomic_DNA"/>
</dbReference>
<dbReference type="OrthoDB" id="10252982at2759"/>
<feature type="region of interest" description="Disordered" evidence="1">
    <location>
        <begin position="360"/>
        <end position="379"/>
    </location>
</feature>
<dbReference type="AlphaFoldDB" id="D2VX41"/>
<feature type="compositionally biased region" description="Basic and acidic residues" evidence="1">
    <location>
        <begin position="99"/>
        <end position="114"/>
    </location>
</feature>
<evidence type="ECO:0000256" key="1">
    <source>
        <dbReference type="SAM" id="MobiDB-lite"/>
    </source>
</evidence>
<accession>D2VX41</accession>
<keyword evidence="3" id="KW-1185">Reference proteome</keyword>
<proteinExistence type="predicted"/>
<dbReference type="Proteomes" id="UP000006671">
    <property type="component" value="Unassembled WGS sequence"/>
</dbReference>
<evidence type="ECO:0000313" key="3">
    <source>
        <dbReference type="Proteomes" id="UP000006671"/>
    </source>
</evidence>